<dbReference type="GO" id="GO:0005524">
    <property type="term" value="F:ATP binding"/>
    <property type="evidence" value="ECO:0007669"/>
    <property type="project" value="InterPro"/>
</dbReference>
<gene>
    <name evidence="1" type="ORF">KTH89_24365</name>
</gene>
<dbReference type="InterPro" id="IPR003724">
    <property type="entry name" value="CblAdoTrfase_CobA"/>
</dbReference>
<dbReference type="InterPro" id="IPR027417">
    <property type="entry name" value="P-loop_NTPase"/>
</dbReference>
<comment type="caution">
    <text evidence="1">The sequence shown here is derived from an EMBL/GenBank/DDBJ whole genome shotgun (WGS) entry which is preliminary data.</text>
</comment>
<dbReference type="PANTHER" id="PTHR46638">
    <property type="entry name" value="CORRINOID ADENOSYLTRANSFERASE"/>
    <property type="match status" value="1"/>
</dbReference>
<proteinExistence type="predicted"/>
<reference evidence="1" key="1">
    <citation type="submission" date="2021-06" db="EMBL/GenBank/DDBJ databases">
        <title>Description of novel taxa of the family Lachnospiraceae.</title>
        <authorList>
            <person name="Chaplin A.V."/>
            <person name="Sokolova S.R."/>
            <person name="Pikina A.P."/>
            <person name="Korzhanova M."/>
            <person name="Belova V."/>
            <person name="Korostin D."/>
            <person name="Efimov B.A."/>
        </authorList>
    </citation>
    <scope>NUCLEOTIDE SEQUENCE</scope>
    <source>
        <strain evidence="1">ASD5720</strain>
    </source>
</reference>
<dbReference type="SUPFAM" id="SSF52540">
    <property type="entry name" value="P-loop containing nucleoside triphosphate hydrolases"/>
    <property type="match status" value="1"/>
</dbReference>
<dbReference type="GO" id="GO:0009236">
    <property type="term" value="P:cobalamin biosynthetic process"/>
    <property type="evidence" value="ECO:0007669"/>
    <property type="project" value="InterPro"/>
</dbReference>
<evidence type="ECO:0000313" key="2">
    <source>
        <dbReference type="Proteomes" id="UP000712157"/>
    </source>
</evidence>
<name>A0A949K5P2_9FIRM</name>
<dbReference type="Pfam" id="PF02572">
    <property type="entry name" value="CobA_CobO_BtuR"/>
    <property type="match status" value="1"/>
</dbReference>
<keyword evidence="2" id="KW-1185">Reference proteome</keyword>
<dbReference type="AlphaFoldDB" id="A0A949K5P2"/>
<evidence type="ECO:0000313" key="1">
    <source>
        <dbReference type="EMBL" id="MBU9739675.1"/>
    </source>
</evidence>
<dbReference type="Proteomes" id="UP000712157">
    <property type="component" value="Unassembled WGS sequence"/>
</dbReference>
<sequence length="165" mass="18462">MNKGFVQVYCGGGKGKTTAALGQGIRAASQGKSVIIIQFLKRKNEEEIDFIRRLEPEIKLFRFEKNEVCFDELDDDSKNEEIMNIKNGMNFAKKVLVTGECNVLILDEILGLLDHEIIGLDDVKVLIDAMDEDTELIMTGIHACEKMIGIADAVYRIETVKTPNP</sequence>
<dbReference type="PIRSF" id="PIRSF015617">
    <property type="entry name" value="Adensltrnsf_CobA"/>
    <property type="match status" value="1"/>
</dbReference>
<dbReference type="Gene3D" id="3.40.50.300">
    <property type="entry name" value="P-loop containing nucleotide triphosphate hydrolases"/>
    <property type="match status" value="1"/>
</dbReference>
<dbReference type="RefSeq" id="WP_158342184.1">
    <property type="nucleotide sequence ID" value="NZ_JAHQCW010000074.1"/>
</dbReference>
<dbReference type="PANTHER" id="PTHR46638:SF1">
    <property type="entry name" value="CORRINOID ADENOSYLTRANSFERASE"/>
    <property type="match status" value="1"/>
</dbReference>
<protein>
    <submittedName>
        <fullName evidence="1">Cob(I)yrinic acid a,c-diamide adenosyltransferase</fullName>
    </submittedName>
</protein>
<accession>A0A949K5P2</accession>
<dbReference type="EMBL" id="JAHQCW010000074">
    <property type="protein sequence ID" value="MBU9739675.1"/>
    <property type="molecule type" value="Genomic_DNA"/>
</dbReference>
<organism evidence="1 2">
    <name type="scientific">Diplocloster agilis</name>
    <dbReference type="NCBI Taxonomy" id="2850323"/>
    <lineage>
        <taxon>Bacteria</taxon>
        <taxon>Bacillati</taxon>
        <taxon>Bacillota</taxon>
        <taxon>Clostridia</taxon>
        <taxon>Lachnospirales</taxon>
        <taxon>Lachnospiraceae</taxon>
        <taxon>Diplocloster</taxon>
    </lineage>
</organism>
<dbReference type="GO" id="GO:0008817">
    <property type="term" value="F:corrinoid adenosyltransferase activity"/>
    <property type="evidence" value="ECO:0007669"/>
    <property type="project" value="InterPro"/>
</dbReference>